<dbReference type="InterPro" id="IPR023896">
    <property type="entry name" value="LTA_DltD"/>
</dbReference>
<dbReference type="PANTHER" id="PTHR40039">
    <property type="entry name" value="PROTEIN DLTD"/>
    <property type="match status" value="1"/>
</dbReference>
<feature type="transmembrane region" description="Helical" evidence="2">
    <location>
        <begin position="7"/>
        <end position="27"/>
    </location>
</feature>
<name>A0A0R1W8V7_9LACO</name>
<dbReference type="OrthoDB" id="1700484at2"/>
<dbReference type="PATRIC" id="fig|1423807.3.peg.2577"/>
<keyword evidence="1 2" id="KW-0472">Membrane</keyword>
<dbReference type="GO" id="GO:0005886">
    <property type="term" value="C:plasma membrane"/>
    <property type="evidence" value="ECO:0007669"/>
    <property type="project" value="UniProtKB-UniRule"/>
</dbReference>
<keyword evidence="2" id="KW-1133">Transmembrane helix</keyword>
<comment type="similarity">
    <text evidence="1">Belongs to the DltD family.</text>
</comment>
<organism evidence="3 4">
    <name type="scientific">Paucilactobacillus suebicus DSM 5007 = KCTC 3549</name>
    <dbReference type="NCBI Taxonomy" id="1423807"/>
    <lineage>
        <taxon>Bacteria</taxon>
        <taxon>Bacillati</taxon>
        <taxon>Bacillota</taxon>
        <taxon>Bacilli</taxon>
        <taxon>Lactobacillales</taxon>
        <taxon>Lactobacillaceae</taxon>
        <taxon>Paucilactobacillus</taxon>
    </lineage>
</organism>
<dbReference type="UniPathway" id="UPA00556"/>
<comment type="caution">
    <text evidence="3">The sequence shown here is derived from an EMBL/GenBank/DDBJ whole genome shotgun (WGS) entry which is preliminary data.</text>
</comment>
<keyword evidence="1" id="KW-1003">Cell membrane</keyword>
<dbReference type="GO" id="GO:0070395">
    <property type="term" value="P:lipoteichoic acid biosynthetic process"/>
    <property type="evidence" value="ECO:0007669"/>
    <property type="project" value="UniProtKB-UniRule"/>
</dbReference>
<keyword evidence="2" id="KW-0812">Transmembrane</keyword>
<dbReference type="STRING" id="1423807.FD16_GL002493"/>
<evidence type="ECO:0000256" key="2">
    <source>
        <dbReference type="SAM" id="Phobius"/>
    </source>
</evidence>
<evidence type="ECO:0000256" key="1">
    <source>
        <dbReference type="PIRNR" id="PIRNR021438"/>
    </source>
</evidence>
<dbReference type="AlphaFoldDB" id="A0A0R1W8V7"/>
<comment type="pathway">
    <text evidence="1">Cell wall biogenesis; lipoteichoic acid biosynthesis.</text>
</comment>
<sequence>MNLKKGLWKILGPVIAAFVLVLAVLFFPQGFGNVSSKTEQRAAVSLSNNIFKGNKIKSQAIRHGYVPFIGSSELARMDPMHPSSLAMKYHRGYKPFLLGKPGTQSIVHFFAMQGMMSELRNRKLVFVVSPQWFTKQGQMPEAFDYYYSPLETIDWVIHANNTVANRYAAKRLLTMPSASSSAVMKSAVTNIAAGKPITKSQRFYLGMEEKLLGNEDGLFSRFVSGHRLDMIKNDQKQLPDKYNKSKLYQISSRLAAKDTDNNRFNIKNSFYNLRLRGRTVKNLKGAEASFNYTKSPEYSDLELMLNQFNRYHINVLFVIPPVNQKWAKYTGLSQKMYEKTDRKIVYQLHQQGFYHIADLTNDGGKKYFMEDTIHLGWNGWLKVDDSVDPFLTKKQAPYHYHIDNRFFSKKWQMSTKY</sequence>
<dbReference type="EMBL" id="AZGF01000009">
    <property type="protein sequence ID" value="KRM12308.1"/>
    <property type="molecule type" value="Genomic_DNA"/>
</dbReference>
<gene>
    <name evidence="3" type="ORF">FD16_GL002493</name>
</gene>
<keyword evidence="4" id="KW-1185">Reference proteome</keyword>
<dbReference type="PIRSF" id="PIRSF021438">
    <property type="entry name" value="DltD"/>
    <property type="match status" value="1"/>
</dbReference>
<evidence type="ECO:0000313" key="3">
    <source>
        <dbReference type="EMBL" id="KRM12308.1"/>
    </source>
</evidence>
<dbReference type="eggNOG" id="COG3966">
    <property type="taxonomic scope" value="Bacteria"/>
</dbReference>
<dbReference type="PANTHER" id="PTHR40039:SF1">
    <property type="entry name" value="PROTEIN DLTD"/>
    <property type="match status" value="1"/>
</dbReference>
<protein>
    <recommendedName>
        <fullName evidence="1">Protein DltD</fullName>
    </recommendedName>
</protein>
<reference evidence="3 4" key="1">
    <citation type="journal article" date="2015" name="Genome Announc.">
        <title>Expanding the biotechnology potential of lactobacilli through comparative genomics of 213 strains and associated genera.</title>
        <authorList>
            <person name="Sun Z."/>
            <person name="Harris H.M."/>
            <person name="McCann A."/>
            <person name="Guo C."/>
            <person name="Argimon S."/>
            <person name="Zhang W."/>
            <person name="Yang X."/>
            <person name="Jeffery I.B."/>
            <person name="Cooney J.C."/>
            <person name="Kagawa T.F."/>
            <person name="Liu W."/>
            <person name="Song Y."/>
            <person name="Salvetti E."/>
            <person name="Wrobel A."/>
            <person name="Rasinkangas P."/>
            <person name="Parkhill J."/>
            <person name="Rea M.C."/>
            <person name="O'Sullivan O."/>
            <person name="Ritari J."/>
            <person name="Douillard F.P."/>
            <person name="Paul Ross R."/>
            <person name="Yang R."/>
            <person name="Briner A.E."/>
            <person name="Felis G.E."/>
            <person name="de Vos W.M."/>
            <person name="Barrangou R."/>
            <person name="Klaenhammer T.R."/>
            <person name="Caufield P.W."/>
            <person name="Cui Y."/>
            <person name="Zhang H."/>
            <person name="O'Toole P.W."/>
        </authorList>
    </citation>
    <scope>NUCLEOTIDE SEQUENCE [LARGE SCALE GENOMIC DNA]</scope>
    <source>
        <strain evidence="3 4">DSM 5007</strain>
    </source>
</reference>
<proteinExistence type="inferred from homology"/>
<accession>A0A0R1W8V7</accession>
<dbReference type="Proteomes" id="UP000051820">
    <property type="component" value="Unassembled WGS sequence"/>
</dbReference>
<dbReference type="RefSeq" id="WP_010621825.1">
    <property type="nucleotide sequence ID" value="NZ_AZGF01000009.1"/>
</dbReference>
<dbReference type="InterPro" id="IPR006998">
    <property type="entry name" value="DltD"/>
</dbReference>
<dbReference type="Pfam" id="PF04914">
    <property type="entry name" value="DltD"/>
    <property type="match status" value="1"/>
</dbReference>
<evidence type="ECO:0000313" key="4">
    <source>
        <dbReference type="Proteomes" id="UP000051820"/>
    </source>
</evidence>
<dbReference type="NCBIfam" id="TIGR04092">
    <property type="entry name" value="LTA_DltD"/>
    <property type="match status" value="1"/>
</dbReference>